<evidence type="ECO:0008006" key="3">
    <source>
        <dbReference type="Google" id="ProtNLM"/>
    </source>
</evidence>
<proteinExistence type="predicted"/>
<protein>
    <recommendedName>
        <fullName evidence="3">GNAT family N-acetyltransferase</fullName>
    </recommendedName>
</protein>
<evidence type="ECO:0000313" key="1">
    <source>
        <dbReference type="EMBL" id="MBC9983724.1"/>
    </source>
</evidence>
<evidence type="ECO:0000313" key="2">
    <source>
        <dbReference type="Proteomes" id="UP000639516"/>
    </source>
</evidence>
<dbReference type="EMBL" id="JAATTO010000078">
    <property type="protein sequence ID" value="MBC9983724.1"/>
    <property type="molecule type" value="Genomic_DNA"/>
</dbReference>
<reference evidence="1 2" key="1">
    <citation type="journal article" date="2020" name="Arch. Microbiol.">
        <title>Bradyrhizobium campsiandrae sp. nov., a nitrogen-fixing bacterial strain isolated from a native leguminous tree from the Amazon adapted to flooded conditions.</title>
        <authorList>
            <person name="Cabral Michel D."/>
            <person name="Martins da Costa E."/>
            <person name="Azarias Guimaraes A."/>
            <person name="Soares de Carvalho T."/>
            <person name="Santos de Castro Caputo P."/>
            <person name="Willems A."/>
            <person name="de Souza Moreira F.M."/>
        </authorList>
    </citation>
    <scope>NUCLEOTIDE SEQUENCE [LARGE SCALE GENOMIC DNA]</scope>
    <source>
        <strain evidence="2">INPA 384B</strain>
    </source>
</reference>
<dbReference type="SUPFAM" id="SSF55729">
    <property type="entry name" value="Acyl-CoA N-acyltransferases (Nat)"/>
    <property type="match status" value="1"/>
</dbReference>
<gene>
    <name evidence="1" type="ORF">HA482_36645</name>
</gene>
<name>A0ABR7UI04_9BRAD</name>
<dbReference type="Gene3D" id="3.40.630.30">
    <property type="match status" value="1"/>
</dbReference>
<comment type="caution">
    <text evidence="1">The sequence shown here is derived from an EMBL/GenBank/DDBJ whole genome shotgun (WGS) entry which is preliminary data.</text>
</comment>
<dbReference type="InterPro" id="IPR016181">
    <property type="entry name" value="Acyl_CoA_acyltransferase"/>
</dbReference>
<organism evidence="1 2">
    <name type="scientific">Bradyrhizobium campsiandrae</name>
    <dbReference type="NCBI Taxonomy" id="1729892"/>
    <lineage>
        <taxon>Bacteria</taxon>
        <taxon>Pseudomonadati</taxon>
        <taxon>Pseudomonadota</taxon>
        <taxon>Alphaproteobacteria</taxon>
        <taxon>Hyphomicrobiales</taxon>
        <taxon>Nitrobacteraceae</taxon>
        <taxon>Bradyrhizobium</taxon>
    </lineage>
</organism>
<dbReference type="RefSeq" id="WP_188102389.1">
    <property type="nucleotide sequence ID" value="NZ_JAANIH010000026.1"/>
</dbReference>
<accession>A0ABR7UI04</accession>
<dbReference type="Proteomes" id="UP000639516">
    <property type="component" value="Unassembled WGS sequence"/>
</dbReference>
<sequence>MVASGSDQTAGRVGNVIRRLSDHAAFWFKAFAQPAIDLSLRTHPGQLTRIVESPGRWLSQDELEKLVAQLRIVAAKTLPANELTYGIFPGERERLSRAIVTLISEEDSGRPIAFNALSVMQVELDGAPVDVTHLGLVMVDPDARGQGLSWVLYGLTTLVLFLRDGLRPRWISNVTQVPSVVGMVTATFSDVYPSPRPEARQSFAHLQLARGIMRQHRAVFGVGEEAGFDESRFVITNAYTGGSDALKKTFDEAPKHRDPQYSEFCARELDYERGDDVLQIGRIDLAAARAYLFEQVPHGSLPGLLVASLFLGLQRLVLPVLHWLDDDRTFGTLRPRQERGR</sequence>
<keyword evidence="2" id="KW-1185">Reference proteome</keyword>